<feature type="compositionally biased region" description="Basic and acidic residues" evidence="1">
    <location>
        <begin position="60"/>
        <end position="76"/>
    </location>
</feature>
<reference evidence="2" key="1">
    <citation type="submission" date="2012-09" db="EMBL/GenBank/DDBJ databases">
        <authorList>
            <person name="Martin A.A."/>
        </authorList>
    </citation>
    <scope>NUCLEOTIDE SEQUENCE</scope>
</reference>
<dbReference type="WBParaSite" id="ACAC_0000512501-mRNA-1">
    <property type="protein sequence ID" value="ACAC_0000512501-mRNA-1"/>
    <property type="gene ID" value="ACAC_0000512501"/>
</dbReference>
<reference evidence="3" key="2">
    <citation type="submission" date="2017-02" db="UniProtKB">
        <authorList>
            <consortium name="WormBaseParasite"/>
        </authorList>
    </citation>
    <scope>IDENTIFICATION</scope>
</reference>
<accession>A0A0K0D4Y0</accession>
<organism evidence="2 3">
    <name type="scientific">Angiostrongylus cantonensis</name>
    <name type="common">Rat lungworm</name>
    <dbReference type="NCBI Taxonomy" id="6313"/>
    <lineage>
        <taxon>Eukaryota</taxon>
        <taxon>Metazoa</taxon>
        <taxon>Ecdysozoa</taxon>
        <taxon>Nematoda</taxon>
        <taxon>Chromadorea</taxon>
        <taxon>Rhabditida</taxon>
        <taxon>Rhabditina</taxon>
        <taxon>Rhabditomorpha</taxon>
        <taxon>Strongyloidea</taxon>
        <taxon>Metastrongylidae</taxon>
        <taxon>Angiostrongylus</taxon>
    </lineage>
</organism>
<evidence type="ECO:0000313" key="3">
    <source>
        <dbReference type="WBParaSite" id="ACAC_0000512501-mRNA-1"/>
    </source>
</evidence>
<feature type="region of interest" description="Disordered" evidence="1">
    <location>
        <begin position="43"/>
        <end position="85"/>
    </location>
</feature>
<protein>
    <submittedName>
        <fullName evidence="3">Secreted protein</fullName>
    </submittedName>
</protein>
<keyword evidence="2" id="KW-1185">Reference proteome</keyword>
<dbReference type="AlphaFoldDB" id="A0A0K0D4Y0"/>
<evidence type="ECO:0000256" key="1">
    <source>
        <dbReference type="SAM" id="MobiDB-lite"/>
    </source>
</evidence>
<sequence>MSVTSRLQIHKCIALFELFACREVSTVHTLFEKTHTIGRIFGGGSPFPIDKSTPTSQSKEAIKTDGDRDEEKREENMLIPSLLEK</sequence>
<proteinExistence type="predicted"/>
<dbReference type="Proteomes" id="UP000035642">
    <property type="component" value="Unassembled WGS sequence"/>
</dbReference>
<evidence type="ECO:0000313" key="2">
    <source>
        <dbReference type="Proteomes" id="UP000035642"/>
    </source>
</evidence>
<name>A0A0K0D4Y0_ANGCA</name>